<protein>
    <submittedName>
        <fullName evidence="1">Uncharacterized protein</fullName>
    </submittedName>
</protein>
<evidence type="ECO:0000313" key="1">
    <source>
        <dbReference type="EMBL" id="BBX17729.1"/>
    </source>
</evidence>
<gene>
    <name evidence="1" type="ORF">MDUV_25890</name>
</gene>
<dbReference type="RefSeq" id="WP_098002886.1">
    <property type="nucleotide sequence ID" value="NZ_AP022563.1"/>
</dbReference>
<dbReference type="EMBL" id="AP022563">
    <property type="protein sequence ID" value="BBX17729.1"/>
    <property type="molecule type" value="Genomic_DNA"/>
</dbReference>
<sequence>MLGWSVTVHRDSWGPSMSKDRILARWNAGISGVDWVLALIKNRKGVQLAVGGYPSTFSVYADDVLPLIGEPVPPDSPLNERGVWNVYLNREAIARCGSRERLLVEVWDQS</sequence>
<keyword evidence="2" id="KW-1185">Reference proteome</keyword>
<reference evidence="1 2" key="1">
    <citation type="journal article" date="2019" name="Emerg. Microbes Infect.">
        <title>Comprehensive subspecies identification of 175 nontuberculous mycobacteria species based on 7547 genomic profiles.</title>
        <authorList>
            <person name="Matsumoto Y."/>
            <person name="Kinjo T."/>
            <person name="Motooka D."/>
            <person name="Nabeya D."/>
            <person name="Jung N."/>
            <person name="Uechi K."/>
            <person name="Horii T."/>
            <person name="Iida T."/>
            <person name="Fujita J."/>
            <person name="Nakamura S."/>
        </authorList>
    </citation>
    <scope>NUCLEOTIDE SEQUENCE [LARGE SCALE GENOMIC DNA]</scope>
    <source>
        <strain evidence="1 2">JCM 6396</strain>
    </source>
</reference>
<dbReference type="AlphaFoldDB" id="A0A7I7K2L2"/>
<name>A0A7I7K2L2_9MYCO</name>
<dbReference type="OrthoDB" id="4259997at2"/>
<evidence type="ECO:0000313" key="2">
    <source>
        <dbReference type="Proteomes" id="UP000467006"/>
    </source>
</evidence>
<dbReference type="KEGG" id="mdu:MDUV_25890"/>
<proteinExistence type="predicted"/>
<organism evidence="1 2">
    <name type="scientific">Mycolicibacterium duvalii</name>
    <dbReference type="NCBI Taxonomy" id="39688"/>
    <lineage>
        <taxon>Bacteria</taxon>
        <taxon>Bacillati</taxon>
        <taxon>Actinomycetota</taxon>
        <taxon>Actinomycetes</taxon>
        <taxon>Mycobacteriales</taxon>
        <taxon>Mycobacteriaceae</taxon>
        <taxon>Mycolicibacterium</taxon>
    </lineage>
</organism>
<accession>A0A7I7K2L2</accession>
<dbReference type="Proteomes" id="UP000467006">
    <property type="component" value="Chromosome"/>
</dbReference>